<dbReference type="GO" id="GO:0006623">
    <property type="term" value="P:protein targeting to vacuole"/>
    <property type="evidence" value="ECO:0007669"/>
    <property type="project" value="TreeGrafter"/>
</dbReference>
<feature type="domain" description="Intermembrane lipid transfer protein VPS13-like C-terminal" evidence="8">
    <location>
        <begin position="3591"/>
        <end position="3709"/>
    </location>
</feature>
<dbReference type="GO" id="GO:0007005">
    <property type="term" value="P:mitochondrion organization"/>
    <property type="evidence" value="ECO:0007669"/>
    <property type="project" value="TreeGrafter"/>
</dbReference>
<feature type="region of interest" description="Disordered" evidence="4">
    <location>
        <begin position="2070"/>
        <end position="2095"/>
    </location>
</feature>
<feature type="compositionally biased region" description="Basic residues" evidence="4">
    <location>
        <begin position="152"/>
        <end position="171"/>
    </location>
</feature>
<dbReference type="InterPro" id="IPR009543">
    <property type="entry name" value="VPS13_VAB"/>
</dbReference>
<gene>
    <name evidence="10" type="primary">LOC108894204</name>
</gene>
<evidence type="ECO:0000256" key="1">
    <source>
        <dbReference type="ARBA" id="ARBA00006545"/>
    </source>
</evidence>
<name>A0AAJ8BEZ3_LATCA</name>
<dbReference type="RefSeq" id="XP_050931802.1">
    <property type="nucleotide sequence ID" value="XM_051075845.1"/>
</dbReference>
<protein>
    <submittedName>
        <fullName evidence="10">LOW QUALITY PROTEIN: intermembrane lipid transfer protein VPS13C</fullName>
    </submittedName>
</protein>
<feature type="region of interest" description="Disordered" evidence="4">
    <location>
        <begin position="149"/>
        <end position="182"/>
    </location>
</feature>
<dbReference type="PANTHER" id="PTHR16166">
    <property type="entry name" value="VACUOLAR PROTEIN SORTING-ASSOCIATED PROTEIN VPS13"/>
    <property type="match status" value="1"/>
</dbReference>
<keyword evidence="3" id="KW-0445">Lipid transport</keyword>
<evidence type="ECO:0000313" key="9">
    <source>
        <dbReference type="Proteomes" id="UP000694890"/>
    </source>
</evidence>
<feature type="region of interest" description="Disordered" evidence="4">
    <location>
        <begin position="491"/>
        <end position="510"/>
    </location>
</feature>
<dbReference type="GeneID" id="108894204"/>
<feature type="region of interest" description="Disordered" evidence="4">
    <location>
        <begin position="1890"/>
        <end position="1924"/>
    </location>
</feature>
<evidence type="ECO:0000256" key="4">
    <source>
        <dbReference type="SAM" id="MobiDB-lite"/>
    </source>
</evidence>
<evidence type="ECO:0000256" key="2">
    <source>
        <dbReference type="ARBA" id="ARBA00022448"/>
    </source>
</evidence>
<feature type="domain" description="Chorein N-terminal" evidence="5">
    <location>
        <begin position="2"/>
        <end position="850"/>
    </location>
</feature>
<evidence type="ECO:0000256" key="3">
    <source>
        <dbReference type="ARBA" id="ARBA00023055"/>
    </source>
</evidence>
<dbReference type="InterPro" id="IPR056748">
    <property type="entry name" value="VPS13-like_C"/>
</dbReference>
<dbReference type="GO" id="GO:0006869">
    <property type="term" value="P:lipid transport"/>
    <property type="evidence" value="ECO:0007669"/>
    <property type="project" value="UniProtKB-KW"/>
</dbReference>
<feature type="domain" description="VPS13-like middle region" evidence="6">
    <location>
        <begin position="1614"/>
        <end position="2409"/>
    </location>
</feature>
<dbReference type="Pfam" id="PF25033">
    <property type="entry name" value="VPS13_M"/>
    <property type="match status" value="2"/>
</dbReference>
<organism evidence="9 10">
    <name type="scientific">Lates calcarifer</name>
    <name type="common">Barramundi</name>
    <name type="synonym">Holocentrus calcarifer</name>
    <dbReference type="NCBI Taxonomy" id="8187"/>
    <lineage>
        <taxon>Eukaryota</taxon>
        <taxon>Metazoa</taxon>
        <taxon>Chordata</taxon>
        <taxon>Craniata</taxon>
        <taxon>Vertebrata</taxon>
        <taxon>Euteleostomi</taxon>
        <taxon>Actinopterygii</taxon>
        <taxon>Neopterygii</taxon>
        <taxon>Teleostei</taxon>
        <taxon>Neoteleostei</taxon>
        <taxon>Acanthomorphata</taxon>
        <taxon>Carangaria</taxon>
        <taxon>Carangaria incertae sedis</taxon>
        <taxon>Centropomidae</taxon>
        <taxon>Lates</taxon>
    </lineage>
</organism>
<feature type="compositionally biased region" description="Basic and acidic residues" evidence="4">
    <location>
        <begin position="491"/>
        <end position="503"/>
    </location>
</feature>
<evidence type="ECO:0000259" key="6">
    <source>
        <dbReference type="Pfam" id="PF25033"/>
    </source>
</evidence>
<dbReference type="Pfam" id="PF12624">
    <property type="entry name" value="VPS13_N"/>
    <property type="match status" value="1"/>
</dbReference>
<feature type="domain" description="Vacuolar protein sorting-associated protein 13 VPS13 adaptor binding" evidence="7">
    <location>
        <begin position="2484"/>
        <end position="3015"/>
    </location>
</feature>
<dbReference type="GO" id="GO:0045053">
    <property type="term" value="P:protein retention in Golgi apparatus"/>
    <property type="evidence" value="ECO:0007669"/>
    <property type="project" value="TreeGrafter"/>
</dbReference>
<comment type="similarity">
    <text evidence="1">Belongs to the VPS13 family.</text>
</comment>
<accession>A0AAJ8BEZ3</accession>
<dbReference type="PANTHER" id="PTHR16166:SF125">
    <property type="entry name" value="INTERMEMBRANE LIPID TRANSFER PROTEIN VPS13C"/>
    <property type="match status" value="1"/>
</dbReference>
<dbReference type="InterPro" id="IPR026847">
    <property type="entry name" value="VPS13"/>
</dbReference>
<dbReference type="Pfam" id="PF25036">
    <property type="entry name" value="VPS13_VAB"/>
    <property type="match status" value="1"/>
</dbReference>
<evidence type="ECO:0000259" key="8">
    <source>
        <dbReference type="Pfam" id="PF25037"/>
    </source>
</evidence>
<dbReference type="InterPro" id="IPR026854">
    <property type="entry name" value="VPS13_N"/>
</dbReference>
<feature type="region of interest" description="Disordered" evidence="4">
    <location>
        <begin position="882"/>
        <end position="901"/>
    </location>
</feature>
<dbReference type="Proteomes" id="UP000694890">
    <property type="component" value="Linkage group LG2"/>
</dbReference>
<dbReference type="InterPro" id="IPR056747">
    <property type="entry name" value="VPS13-like_M"/>
</dbReference>
<evidence type="ECO:0000259" key="5">
    <source>
        <dbReference type="Pfam" id="PF12624"/>
    </source>
</evidence>
<feature type="compositionally biased region" description="Basic and acidic residues" evidence="4">
    <location>
        <begin position="892"/>
        <end position="901"/>
    </location>
</feature>
<proteinExistence type="inferred from homology"/>
<dbReference type="Pfam" id="PF25037">
    <property type="entry name" value="VPS13_C"/>
    <property type="match status" value="1"/>
</dbReference>
<reference evidence="10" key="1">
    <citation type="submission" date="2025-08" db="UniProtKB">
        <authorList>
            <consortium name="RefSeq"/>
        </authorList>
    </citation>
    <scope>IDENTIFICATION</scope>
    <source>
        <tissue evidence="10">Brain</tissue>
    </source>
</reference>
<evidence type="ECO:0000259" key="7">
    <source>
        <dbReference type="Pfam" id="PF25036"/>
    </source>
</evidence>
<evidence type="ECO:0000313" key="10">
    <source>
        <dbReference type="RefSeq" id="XP_050931802.1"/>
    </source>
</evidence>
<sequence length="3751" mass="417954">MVFESLVSDLLNRFIGNYVENLDKSQLKIGIWGGNVVLENLKVKENALSEFDVPFKVKAGQIGKLTLKIPWKNLYNDAVVATLDGLYLLVVPGATLRFDAAKEERYLQEAKQRELQRIEEALQMAARRASQTGDLLFSLESVVYKEPQNVPKGRKKHKMHKKGLKKLKRHDNKSDKPQEEKKDTFVEKLATQVIKNLQVKISSIHLRYEDDLSDPQRPVSMGVTLSELSLQTTDENWKSCILNEAAKIIYKLGRLDCLCAYWNVNSPIFYKGSWEDIVEKLKCGISSKDQQLRDYQYIFRPIFASAKMCINPNAELELKTPKAELHLEVQNIAIEMTKPQYLTMVELLESIDCMVKNAPYRKFRPDVPVHCNTKLWWRYSFNSILEVHIRRYSHMWSWSNIRQHRENLRAYKTAYKTKLLSQSKPIQDTERQIQELEKVLDVFNITLVRQQAQMEVIRSGQKVVGKKAAGGQKQGGGGGFFSSLFGRKAKKEEQEREESKEPESSGLDELMTAEEKEKLYTAIGYSGSSHNLALPKQYVAVVVTFQLLRTSVTIREHPDVPEILKIQMLDLSTKISQRPGAQAMRVEAALEHWYVTGLQQQGAVPSLIASVGDDSSSLLSVVFELNPEESTADQLLRVHSQPVEIIYDALTVNSMAEFFKTGKGVDLEVLTSATLSKLEEIKEKTATGLSHIIETRKVLDLRIDLKPSYLLVPKSGFYSDKSDLIIVDFGSLQLNSVEQSSLISASSSFSSLEEIMDRAYERYNVGLRRVQVLYSKSGDDWKSARLQGSSVQHILQPMDFTVHLAKCMVEKDARMPRFKVSGELPLLHFKISDQKIQNVLELVDSIPLPNMGSSPSTPTEKVLLLAEARPQVLGLPPALLNTMETDSDEDASEKSTEEDQQRLALEELTDVHFKFEVREVLLELTRQVDEEKTILSFSIWQLGAEGKMRSFDLSITSYLRRVTLDYCGDGRNQPLHLISSSEQQGSNLLKVEFIKADPSGPSFQTLFDNTEQTLKVEFSSLDFLLHTKALLSTINYLSSALPPQLTAARDRDAKKQVEKTGQGQTVSKGARDGGVFSFKLFAMLGCFHVEVCDDRCSIADIRVQGIDASVLVQAKETEVFARLRDIVVTDVNPRTIHRKAVSIMGEEVFSFKLSLFPGATEGEGYSDTSRVDGKVTMRLGCIQIIYLHKFLMSLLASFCFQYTSADEMFVDNFQTAKAALSAATAQAAEKAASSVRDFAQKSFRLSMDIKLKAPLIIIPQSSTSHNAVVMDLGLITVGNSFSLLPVEGFSLPAVVEKMDVKLTQLKLSRTTLRPDSSQPDIEILQPINLELLVTRNLAASWFTKIPGVQVQGVLQSLNMSLGEEDLGVLMKILVENIGEGSKEHSMDVKRQVAQEKAELAEQQVEVVSLQTGSGVIHPTNGVLTENTINVLLNFEIKEVLLTLKKPREQKESPFLVFHVAHLGIDTKVRKYDMCATMYIKKIAMKCLEFKDSSGEPLCLISSSVESGAELLKVQYFKADRSGPSFSTTYKNTEQMINVTFTSLDVMLHTEALLSAINFLSVALSSGSASSQEREIKPKTEDKTVSAKSTALVSPADSEVIDLKVMVTLGAFNVLVCDQSCNMADIKIQGINCSLLMQGPQMHISARLRDFIVLNVDPKSIHKKAISIVGDEVFSFTMSLTPNATEGAGYADTSKTDGRVKLNVGCIQVVYLHKFVMSLLNFTSNFQMAKAALSAATAQAAEKAASSVRDFAQKSFRLSMDIKLKAPLIIIPQSSTSHDALVMDLGLITVGNSFSLLPVDGCPLPAVIDNMDVQLTQLKLSRTCMESDKPNRELLEPVNLHLNIKRNLAASWYKKMAAVEIDGDLKPMKVELSQDDLKVLLRILMENLGEAGGMEPATPRQEEASLQLRAAGRPPSDVEKPSVSSDEEVDEALDSVRFNFNIESLGLVLYSSDPKQPSGPKHQENLRLGEFSLHLLKTSGKIQASGNIEVNTVLTACTLDDLRTGMERVTSRMVGRRDEESSEAMIDVTYQQSGGEREVVAVLQKLYLCASVEFLMAVADFFLQALPQTSGLTGGSAPSDRLPLRQTAEPRADTKTTSMVRTRLRAVVVDPEVVFVASLMKADAPALVASFQCDFTLQAEDDGSQNMRANLRKLKVLACPFIRNKEGKAVTTVLRPCSVALETKTHSNKPLSGSVIVEEVIVKISPFIISTVMTITAAMTAKQSDEQSQDSKAGTSDLWSAMNIYNCNYWFLGVDQATEVTESFREQDGCNEGENFAAEIKVVQVTLESGLGHRTVPLLLAESSFNGSAKNWSSLLQLSANMTLEVNYFNEIHAVWEPLIERVDGGRRRWNLELEMKNNPVQDKSPVHGDDFVILPEPRTAINICSKDTMNITISQSSLNVFYNLAKAFSEGTASSFDPSLKEKAPFTIRNSLGIPLIVQHSANLRPVGSPGQGKLHELSVDQSMDLEHSVFEPSSRGKLSALQRQESCLFNLTIVPSGYSEISNIAVDKPGRRLYNIRGPMLQEAVSVLLQIDAAEGNKVITVRSPLQIKNHFSVPFTILKYCTTSRSLQSVGQAEPEKEFHVALETYRCQLFIRPAGHLDGQYGPSSTCVAWKEQVHRSSEVSSVLQCPANDGSLLPLMVSTLAVPDDLRHIASHGEEDWDPAYVIHLHPVATLRNLLPYTVRYMMESSADSYELQEGSTSDLLNARVLGEVVSLVLMRYQGRDWHGHIRIKLDMPEFITTSLTCDSDTNLTVDVSLHVTRTPSRLLLSLFSPYWIINKTSRVLQYRAEDVSVKHPADFRDIILFSFRKKTLFSKSKLQLCISTSSWSDGFSLDTVGSYGCVRCPANNMDFLVGVSIQMSSFNLTRIVTMSPFYTLVNKSSYELEVGEVTGQTSIRWHYISSTECLPLWPENSSGKLCVRVVGSESTSKFFFFNRQDSGTLLSLDVCGGIIVDVNISDHSTVISFSDYYDGAAPALLLNHTPWVTISYRQSGSAVAHELKPGQARRFAWDDPAGVRTLSWSCMEHSGELDLLKDEVGQFSYDSLSQVHWVSFLDGRQRVVLFTEDVGVVTKARQAEELEQFQQEVKVSLQNLGLSLINNTGRQEIAYIGITSSGVVWEMKPKNRWKPFSQKNINLLEKTYQSQLSGKTEEGWVKLETNVEVNLSGATMMMRQPFSCQVRRNFLSGIQVEFKQSLHQRSLRAQLHWLQVDNQLPGAIFPIVFHPVPPPKSIALDSEPKPFIDVSIITRFNQHSSVMQFKYFMALVQEMAVKIDQGFLGAILALFTPAADPQADKQKSRLIEKDLQLLQAELMEASLTDTSGLSFFEHFHISPIKLHLSLSLGSSGDDSAQETAALQSFNLLLKSIGATLTDVDDLIFKLAFFEVKYQFYRRDKLMWAVVRHYSEQFLRQMYVLVLGLDVLGNPFGLIRGLSEGVEAFFYEPFQGAVQGPEEFAEGFVIGVRSLLGHTVGGAAGMVSRITGSVGKGLAAITMDKEYQQKRREEMNRPPKDFGESLAKGGKGLLKGVVGGVTGIVTKPVEGAKKEGAAGFFKGIGKGLVGVVARPTGGIVDMASSTFQGIQRVAESTEEVTKLRPVRLIREDGIIRPYDLTESQGFDLFQRSEIKQLEGEVFRDHCPYPGHRKSTIIVTNRRVMCVKEIDFVGHFNKEWECLFENFYRPPAVTGSELKIYCKEQQRLKLPTKRDEESVRKIQLRDTNTAQALQTSISEAQVAQQQHRMARQKSQRFLRLDNKQ</sequence>
<keyword evidence="2" id="KW-0813">Transport</keyword>
<feature type="compositionally biased region" description="Basic and acidic residues" evidence="4">
    <location>
        <begin position="172"/>
        <end position="182"/>
    </location>
</feature>
<feature type="domain" description="VPS13-like middle region" evidence="6">
    <location>
        <begin position="1091"/>
        <end position="1578"/>
    </location>
</feature>
<dbReference type="KEGG" id="lcf:108894204"/>